<organism evidence="1 2">
    <name type="scientific">Elysia crispata</name>
    <name type="common">lettuce slug</name>
    <dbReference type="NCBI Taxonomy" id="231223"/>
    <lineage>
        <taxon>Eukaryota</taxon>
        <taxon>Metazoa</taxon>
        <taxon>Spiralia</taxon>
        <taxon>Lophotrochozoa</taxon>
        <taxon>Mollusca</taxon>
        <taxon>Gastropoda</taxon>
        <taxon>Heterobranchia</taxon>
        <taxon>Euthyneura</taxon>
        <taxon>Panpulmonata</taxon>
        <taxon>Sacoglossa</taxon>
        <taxon>Placobranchoidea</taxon>
        <taxon>Plakobranchidae</taxon>
        <taxon>Elysia</taxon>
    </lineage>
</organism>
<name>A0AAE0YCC8_9GAST</name>
<dbReference type="EMBL" id="JAWDGP010006558">
    <property type="protein sequence ID" value="KAK3738991.1"/>
    <property type="molecule type" value="Genomic_DNA"/>
</dbReference>
<proteinExistence type="predicted"/>
<keyword evidence="2" id="KW-1185">Reference proteome</keyword>
<reference evidence="1" key="1">
    <citation type="journal article" date="2023" name="G3 (Bethesda)">
        <title>A reference genome for the long-term kleptoplast-retaining sea slug Elysia crispata morphotype clarki.</title>
        <authorList>
            <person name="Eastman K.E."/>
            <person name="Pendleton A.L."/>
            <person name="Shaikh M.A."/>
            <person name="Suttiyut T."/>
            <person name="Ogas R."/>
            <person name="Tomko P."/>
            <person name="Gavelis G."/>
            <person name="Widhalm J.R."/>
            <person name="Wisecaver J.H."/>
        </authorList>
    </citation>
    <scope>NUCLEOTIDE SEQUENCE</scope>
    <source>
        <strain evidence="1">ECLA1</strain>
    </source>
</reference>
<sequence length="95" mass="10604">MFLNGFILDPRAEDGVRRGAEKGGRGICLQSDDCGYLVSRSSRCRFDSGHKNPKVSIFVSQVDSGHHHNMVSQFNSGHHHNMVSQFDSGHHHTIM</sequence>
<dbReference type="Proteomes" id="UP001283361">
    <property type="component" value="Unassembled WGS sequence"/>
</dbReference>
<accession>A0AAE0YCC8</accession>
<comment type="caution">
    <text evidence="1">The sequence shown here is derived from an EMBL/GenBank/DDBJ whole genome shotgun (WGS) entry which is preliminary data.</text>
</comment>
<gene>
    <name evidence="1" type="ORF">RRG08_019449</name>
</gene>
<evidence type="ECO:0000313" key="1">
    <source>
        <dbReference type="EMBL" id="KAK3738991.1"/>
    </source>
</evidence>
<dbReference type="AlphaFoldDB" id="A0AAE0YCC8"/>
<evidence type="ECO:0000313" key="2">
    <source>
        <dbReference type="Proteomes" id="UP001283361"/>
    </source>
</evidence>
<protein>
    <submittedName>
        <fullName evidence="1">Uncharacterized protein</fullName>
    </submittedName>
</protein>